<reference evidence="2 3" key="1">
    <citation type="submission" date="2014-08" db="EMBL/GenBank/DDBJ databases">
        <title>Complete genome sequence of Corynebacterium aquilae S-613T(T) (=DSM 44791(T)), isolated from the choana of a healthy golden eagle.</title>
        <authorList>
            <person name="Ruckert C."/>
            <person name="Albersmeier A."/>
            <person name="Winkler A."/>
            <person name="Kalinowski J."/>
        </authorList>
    </citation>
    <scope>NUCLEOTIDE SEQUENCE [LARGE SCALE GENOMIC DNA]</scope>
    <source>
        <strain evidence="2 3">S-613</strain>
    </source>
</reference>
<feature type="compositionally biased region" description="Pro residues" evidence="1">
    <location>
        <begin position="539"/>
        <end position="557"/>
    </location>
</feature>
<feature type="compositionally biased region" description="Low complexity" evidence="1">
    <location>
        <begin position="279"/>
        <end position="302"/>
    </location>
</feature>
<dbReference type="AlphaFoldDB" id="A0A1L7CE04"/>
<dbReference type="PANTHER" id="PTHR21712:SF29">
    <property type="entry name" value="PRE-RRNA-PROCESSING PROTEIN FHL1"/>
    <property type="match status" value="1"/>
</dbReference>
<feature type="compositionally biased region" description="Low complexity" evidence="1">
    <location>
        <begin position="227"/>
        <end position="269"/>
    </location>
</feature>
<evidence type="ECO:0000256" key="1">
    <source>
        <dbReference type="SAM" id="MobiDB-lite"/>
    </source>
</evidence>
<feature type="compositionally biased region" description="Low complexity" evidence="1">
    <location>
        <begin position="317"/>
        <end position="329"/>
    </location>
</feature>
<evidence type="ECO:0000313" key="2">
    <source>
        <dbReference type="EMBL" id="APT84079.1"/>
    </source>
</evidence>
<name>A0A1L7CE04_9CORY</name>
<dbReference type="OrthoDB" id="4412606at2"/>
<accession>A0A1L7CE04</accession>
<feature type="compositionally biased region" description="Low complexity" evidence="1">
    <location>
        <begin position="439"/>
        <end position="451"/>
    </location>
</feature>
<evidence type="ECO:0000313" key="3">
    <source>
        <dbReference type="Proteomes" id="UP000185478"/>
    </source>
</evidence>
<protein>
    <submittedName>
        <fullName evidence="2">Uncharacterized protein</fullName>
    </submittedName>
</protein>
<feature type="region of interest" description="Disordered" evidence="1">
    <location>
        <begin position="227"/>
        <end position="483"/>
    </location>
</feature>
<dbReference type="Proteomes" id="UP000185478">
    <property type="component" value="Chromosome"/>
</dbReference>
<dbReference type="KEGG" id="caqu:CAQU_02205"/>
<organism evidence="2 3">
    <name type="scientific">Corynebacterium aquilae DSM 44791</name>
    <dbReference type="NCBI Taxonomy" id="1431546"/>
    <lineage>
        <taxon>Bacteria</taxon>
        <taxon>Bacillati</taxon>
        <taxon>Actinomycetota</taxon>
        <taxon>Actinomycetes</taxon>
        <taxon>Mycobacteriales</taxon>
        <taxon>Corynebacteriaceae</taxon>
        <taxon>Corynebacterium</taxon>
    </lineage>
</organism>
<keyword evidence="3" id="KW-1185">Reference proteome</keyword>
<gene>
    <name evidence="2" type="ORF">CAQU_02205</name>
</gene>
<feature type="region of interest" description="Disordered" evidence="1">
    <location>
        <begin position="537"/>
        <end position="595"/>
    </location>
</feature>
<dbReference type="STRING" id="1431546.CAQU_02205"/>
<proteinExistence type="predicted"/>
<dbReference type="EMBL" id="CP009245">
    <property type="protein sequence ID" value="APT84079.1"/>
    <property type="molecule type" value="Genomic_DNA"/>
</dbReference>
<sequence length="595" mass="58988">MSTMNKAPLGELDHLAAELAAASLGLYIPNMTAHQQLNEHYHRTDGLNTGPWKNAATNLSKRPKITRPIGGLKGLVVQLLIGVAGGQISDAISSLFSRADTKGQNSAAFASLLEEAISVIDGINEDADKAISTVLYSLPSTMSPILTVLRLINPATHPAEFSTAVTCGTTVMNQALELISALCAMRDEALKSCYQQILDCGGQHLDTDTKPLPGAIAQKVDECELAPANSSSSAGSGSGSAAATPAAPSAVGAGAQEDCAPQQPAAAPSAPQPSPAAPQPAASQPAAVQPQPTAPAAVSPGTEPAPAPPAAPPAAPARPAETPPASATPTPAPPTPATLAPPAASAPAPSSPGTPVAAQNCEDDTKTTSGSSSSPAPAPKTPTPAPPPTPTVPASAATPTPTTPVEPACDEDAPKPPAQPDSSPESDTATPPSEECDTTPDTSSETEGSTDTAEDCEETTETASAEESESSSSDEQQQDEEAGSILDDIIDTVSAVDWKFIGQGVLAVAGIGVAIAGVGALAHAVVSSGVLDGVLAPPADTPPPPPAPAPAPAPAPVVPAAQDCPPAPPAPAPPVAPEPAPTGPVKGIPRKAGTW</sequence>
<dbReference type="PANTHER" id="PTHR21712">
    <property type="entry name" value="PRE-RRNA-PROCESSING PROTEIN FHL1"/>
    <property type="match status" value="1"/>
</dbReference>
<dbReference type="GO" id="GO:0060962">
    <property type="term" value="P:regulation of ribosomal protein gene transcription by RNA polymerase II"/>
    <property type="evidence" value="ECO:0007669"/>
    <property type="project" value="InterPro"/>
</dbReference>
<feature type="compositionally biased region" description="Polar residues" evidence="1">
    <location>
        <begin position="420"/>
        <end position="431"/>
    </location>
</feature>
<feature type="compositionally biased region" description="Pro residues" evidence="1">
    <location>
        <begin position="565"/>
        <end position="582"/>
    </location>
</feature>
<dbReference type="GO" id="GO:0043565">
    <property type="term" value="F:sequence-specific DNA binding"/>
    <property type="evidence" value="ECO:0007669"/>
    <property type="project" value="TreeGrafter"/>
</dbReference>
<feature type="compositionally biased region" description="Pro residues" evidence="1">
    <location>
        <begin position="376"/>
        <end position="391"/>
    </location>
</feature>
<feature type="compositionally biased region" description="Acidic residues" evidence="1">
    <location>
        <begin position="452"/>
        <end position="469"/>
    </location>
</feature>
<feature type="compositionally biased region" description="Pro residues" evidence="1">
    <location>
        <begin position="303"/>
        <end position="316"/>
    </location>
</feature>
<dbReference type="RefSeq" id="WP_075724819.1">
    <property type="nucleotide sequence ID" value="NZ_CP009245.1"/>
</dbReference>
<feature type="compositionally biased region" description="Low complexity" evidence="1">
    <location>
        <begin position="337"/>
        <end position="358"/>
    </location>
</feature>
<dbReference type="InterPro" id="IPR045178">
    <property type="entry name" value="Fhl1/FHA1"/>
</dbReference>